<reference evidence="4 5" key="1">
    <citation type="submission" date="2012-05" db="EMBL/GenBank/DDBJ databases">
        <title>Finished chromosome of genome of Oscillatoria sp. PCC 7112.</title>
        <authorList>
            <consortium name="US DOE Joint Genome Institute"/>
            <person name="Gugger M."/>
            <person name="Coursin T."/>
            <person name="Rippka R."/>
            <person name="Tandeau De Marsac N."/>
            <person name="Huntemann M."/>
            <person name="Wei C.-L."/>
            <person name="Han J."/>
            <person name="Detter J.C."/>
            <person name="Han C."/>
            <person name="Tapia R."/>
            <person name="Davenport K."/>
            <person name="Daligault H."/>
            <person name="Erkkila T."/>
            <person name="Gu W."/>
            <person name="Munk A.C.C."/>
            <person name="Teshima H."/>
            <person name="Xu Y."/>
            <person name="Chain P."/>
            <person name="Chen A."/>
            <person name="Krypides N."/>
            <person name="Mavromatis K."/>
            <person name="Markowitz V."/>
            <person name="Szeto E."/>
            <person name="Ivanova N."/>
            <person name="Mikhailova N."/>
            <person name="Ovchinnikova G."/>
            <person name="Pagani I."/>
            <person name="Pati A."/>
            <person name="Goodwin L."/>
            <person name="Peters L."/>
            <person name="Pitluck S."/>
            <person name="Woyke T."/>
            <person name="Kerfeld C."/>
        </authorList>
    </citation>
    <scope>NUCLEOTIDE SEQUENCE [LARGE SCALE GENOMIC DNA]</scope>
    <source>
        <strain evidence="4 5">PCC 7112</strain>
    </source>
</reference>
<dbReference type="KEGG" id="oni:Osc7112_0432"/>
<name>K9VCU7_9CYAN</name>
<evidence type="ECO:0000256" key="1">
    <source>
        <dbReference type="ARBA" id="ARBA00006129"/>
    </source>
</evidence>
<dbReference type="RefSeq" id="WP_015174375.1">
    <property type="nucleotide sequence ID" value="NC_019729.1"/>
</dbReference>
<keyword evidence="5" id="KW-1185">Reference proteome</keyword>
<evidence type="ECO:0000259" key="3">
    <source>
        <dbReference type="Pfam" id="PF16861"/>
    </source>
</evidence>
<dbReference type="EMBL" id="CP003614">
    <property type="protein sequence ID" value="AFZ05040.1"/>
    <property type="molecule type" value="Genomic_DNA"/>
</dbReference>
<dbReference type="CDD" id="cd24098">
    <property type="entry name" value="ASKHA_NBD_TobZ_N"/>
    <property type="match status" value="1"/>
</dbReference>
<feature type="domain" description="Carbamoyltransferase C-terminal" evidence="3">
    <location>
        <begin position="450"/>
        <end position="638"/>
    </location>
</feature>
<dbReference type="SUPFAM" id="SSF53067">
    <property type="entry name" value="Actin-like ATPase domain"/>
    <property type="match status" value="1"/>
</dbReference>
<dbReference type="InterPro" id="IPR003696">
    <property type="entry name" value="Carbtransf_dom"/>
</dbReference>
<dbReference type="PANTHER" id="PTHR34847:SF1">
    <property type="entry name" value="NODULATION PROTEIN U"/>
    <property type="match status" value="1"/>
</dbReference>
<dbReference type="OrthoDB" id="9780777at2"/>
<dbReference type="HOGENOM" id="CLU_014411_2_0_3"/>
<gene>
    <name evidence="4" type="ORF">Osc7112_0432</name>
</gene>
<dbReference type="Proteomes" id="UP000010478">
    <property type="component" value="Chromosome"/>
</dbReference>
<dbReference type="InterPro" id="IPR043129">
    <property type="entry name" value="ATPase_NBD"/>
</dbReference>
<keyword evidence="4" id="KW-0808">Transferase</keyword>
<feature type="domain" description="Carbamoyltransferase" evidence="2">
    <location>
        <begin position="3"/>
        <end position="347"/>
    </location>
</feature>
<dbReference type="PATRIC" id="fig|179408.3.peg.539"/>
<dbReference type="PANTHER" id="PTHR34847">
    <property type="entry name" value="NODULATION PROTEIN U"/>
    <property type="match status" value="1"/>
</dbReference>
<evidence type="ECO:0000313" key="5">
    <source>
        <dbReference type="Proteomes" id="UP000010478"/>
    </source>
</evidence>
<sequence length="658" mass="74524">MNILGISAYYHDSAAALIRDGEIIAAAQEERFSRKKHDARFPKNAIAYCLKEAKIDLRELDRIVFYDKPLVKFERLLETYLAYAPQGFRSFLTAMPIWLKEKLYLKTMLKRELAEMANCKTNKLPSLLFTEHHQSHAASAFFPSPFQKAAVLCLDGVGEWATTSVWLGDGNELTPQWEIDFPHSLGLLYSAFTYYTGFKVNSGEYKLMGLAPYGEPKYVDKILNYLIDLKDDGTFRLNMDYFNYTVGLTMTNKKFDELFEGPPRQAEGKLTQREMDIAASIQVVTEEVVLRLCRTVKKELNVDYLCLAGGVALNCVANGRLLREGIFKDIWIQPAAGDAGGALGAALAIWYQYCEQTRTVSANSTANSRESLKTELVTTNAAVEERTEVLAANQAVATVAKSVAHLTCHDKMKGSYLGPRFTDAEILEYLDAVKASYHRLDDAELMPQLAEILEQGNVVGWFQGRMEFGPRALGGRSIVGDPRSAKMQSVMNLKIKYRESFRPFAPSILAERVADYFEIDHSSPYMLLVAPVKASLRIPMTPEQEQLFGIEKLNIPRSEIPAVTHVDYSARIQTVHKETNPRYYDLISHFEKRSGCSIVVNTSFNVRGEPIVCTPEDAYRCFMRTEMDYLVLENYLLPKSEQIPWKQDDAWKNEFELD</sequence>
<dbReference type="STRING" id="179408.Osc7112_0432"/>
<dbReference type="Pfam" id="PF16861">
    <property type="entry name" value="Carbam_trans_C"/>
    <property type="match status" value="1"/>
</dbReference>
<dbReference type="InterPro" id="IPR051338">
    <property type="entry name" value="NodU/CmcH_Carbamoyltrnsfr"/>
</dbReference>
<protein>
    <submittedName>
        <fullName evidence="4">Carbamoyltransferase</fullName>
    </submittedName>
</protein>
<evidence type="ECO:0000313" key="4">
    <source>
        <dbReference type="EMBL" id="AFZ05040.1"/>
    </source>
</evidence>
<dbReference type="GO" id="GO:0016740">
    <property type="term" value="F:transferase activity"/>
    <property type="evidence" value="ECO:0007669"/>
    <property type="project" value="UniProtKB-KW"/>
</dbReference>
<evidence type="ECO:0000259" key="2">
    <source>
        <dbReference type="Pfam" id="PF02543"/>
    </source>
</evidence>
<dbReference type="eggNOG" id="COG2192">
    <property type="taxonomic scope" value="Bacteria"/>
</dbReference>
<dbReference type="Pfam" id="PF02543">
    <property type="entry name" value="Carbam_trans_N"/>
    <property type="match status" value="1"/>
</dbReference>
<organism evidence="4 5">
    <name type="scientific">Phormidium nigroviride PCC 7112</name>
    <dbReference type="NCBI Taxonomy" id="179408"/>
    <lineage>
        <taxon>Bacteria</taxon>
        <taxon>Bacillati</taxon>
        <taxon>Cyanobacteriota</taxon>
        <taxon>Cyanophyceae</taxon>
        <taxon>Oscillatoriophycideae</taxon>
        <taxon>Oscillatoriales</taxon>
        <taxon>Oscillatoriaceae</taxon>
        <taxon>Phormidium</taxon>
    </lineage>
</organism>
<comment type="similarity">
    <text evidence="1">Belongs to the NodU/CmcH family.</text>
</comment>
<accession>K9VCU7</accession>
<dbReference type="InterPro" id="IPR031730">
    <property type="entry name" value="Carbam_trans_C"/>
</dbReference>
<dbReference type="Gene3D" id="3.30.420.40">
    <property type="match status" value="2"/>
</dbReference>
<dbReference type="InterPro" id="IPR038152">
    <property type="entry name" value="Carbam_trans_C_sf"/>
</dbReference>
<dbReference type="AlphaFoldDB" id="K9VCU7"/>
<proteinExistence type="inferred from homology"/>
<dbReference type="Gene3D" id="3.90.870.20">
    <property type="entry name" value="Carbamoyltransferase, C-terminal domain"/>
    <property type="match status" value="1"/>
</dbReference>